<evidence type="ECO:0008006" key="6">
    <source>
        <dbReference type="Google" id="ProtNLM"/>
    </source>
</evidence>
<dbReference type="SUPFAM" id="SSF88723">
    <property type="entry name" value="PIN domain-like"/>
    <property type="match status" value="1"/>
</dbReference>
<keyword evidence="5" id="KW-1185">Reference proteome</keyword>
<organism evidence="4 5">
    <name type="scientific">Adineta ricciae</name>
    <name type="common">Rotifer</name>
    <dbReference type="NCBI Taxonomy" id="249248"/>
    <lineage>
        <taxon>Eukaryota</taxon>
        <taxon>Metazoa</taxon>
        <taxon>Spiralia</taxon>
        <taxon>Gnathifera</taxon>
        <taxon>Rotifera</taxon>
        <taxon>Eurotatoria</taxon>
        <taxon>Bdelloidea</taxon>
        <taxon>Adinetida</taxon>
        <taxon>Adinetidae</taxon>
        <taxon>Adineta</taxon>
    </lineage>
</organism>
<dbReference type="InterPro" id="IPR029060">
    <property type="entry name" value="PIN-like_dom_sf"/>
</dbReference>
<sequence>MGIRGFQTFIEKKFKEFHTIELHDCNIILDGDSIYHQMYAECEFTYVFGGEYDEYYQSCVQLFKSFKKCQINAFVVFDGAQLDNRKNETLIKRAKDSVRKSTISDSRVFINPVLLRQTFISVLDAMKIPYISALGEADDECVSLANHFDCYLISTDSDYFCYNLQRGYIPFESLDIEPKTEHGYVYLTAQVYHINALLEKFDGLQSKTLALACCLCGNDYINRDSTEQIIRYMNDNVEISKRCNRNEKRQTQNLWNAMEWMRHMTDVDEAIDNLLKGVSLDSIDELKIKIEEAVLSYLEPSDTLIYRFHPSNKANPNLHTNPIFVQLAQSYLETCDMNDKQIKAFIDETSQNIESEFNHSSLPLFIADAVSDCRLTSAFVEIFIRRELICKASVEVKEKPSIFTYAIPIVLPCFSILLQSDQQQNDLSIVFHHRQQDQLGRDERLINTHAANIPDLEYIWSQMPIIERQDFVRKYLKIPDQFFKRLEPLPLNFHLWLMIIYHWYTECKITSVCLYAIFVCFIKCISQQNDRNLEQFDDLLTAFKIDNSRQAINLAEDENIFEKFKSLAKKDSTKANFNRRTTYELNCLQAIYRYSLRLNDFFRRPFHCSIYPQDFISGSLFYGFVKHCQEKKYVGDMNKSIDSLFKTRILVNLLHNLFNIIYQMG</sequence>
<dbReference type="InterPro" id="IPR006085">
    <property type="entry name" value="XPG_DNA_repair_N"/>
</dbReference>
<dbReference type="GO" id="GO:0004518">
    <property type="term" value="F:nuclease activity"/>
    <property type="evidence" value="ECO:0007669"/>
    <property type="project" value="InterPro"/>
</dbReference>
<dbReference type="InterPro" id="IPR026832">
    <property type="entry name" value="Asteroid"/>
</dbReference>
<evidence type="ECO:0000259" key="3">
    <source>
        <dbReference type="Pfam" id="PF00867"/>
    </source>
</evidence>
<protein>
    <recommendedName>
        <fullName evidence="6">Asteroid domain-containing protein</fullName>
    </recommendedName>
</protein>
<feature type="domain" description="XPG N-terminal" evidence="2">
    <location>
        <begin position="1"/>
        <end position="96"/>
    </location>
</feature>
<proteinExistence type="inferred from homology"/>
<feature type="domain" description="XPG-I" evidence="3">
    <location>
        <begin position="127"/>
        <end position="219"/>
    </location>
</feature>
<reference evidence="4" key="1">
    <citation type="submission" date="2021-02" db="EMBL/GenBank/DDBJ databases">
        <authorList>
            <person name="Nowell W R."/>
        </authorList>
    </citation>
    <scope>NUCLEOTIDE SEQUENCE</scope>
</reference>
<evidence type="ECO:0000313" key="5">
    <source>
        <dbReference type="Proteomes" id="UP000663828"/>
    </source>
</evidence>
<accession>A0A815LG96</accession>
<comment type="caution">
    <text evidence="4">The sequence shown here is derived from an EMBL/GenBank/DDBJ whole genome shotgun (WGS) entry which is preliminary data.</text>
</comment>
<dbReference type="EMBL" id="CAJNOR010003378">
    <property type="protein sequence ID" value="CAF1407832.1"/>
    <property type="molecule type" value="Genomic_DNA"/>
</dbReference>
<evidence type="ECO:0000256" key="1">
    <source>
        <dbReference type="ARBA" id="ARBA00007398"/>
    </source>
</evidence>
<name>A0A815LG96_ADIRI</name>
<gene>
    <name evidence="4" type="ORF">XAT740_LOCUS34511</name>
</gene>
<dbReference type="Pfam" id="PF00867">
    <property type="entry name" value="XPG_I"/>
    <property type="match status" value="1"/>
</dbReference>
<dbReference type="Proteomes" id="UP000663828">
    <property type="component" value="Unassembled WGS sequence"/>
</dbReference>
<dbReference type="PANTHER" id="PTHR15665:SF1">
    <property type="entry name" value="PROTEIN ASTEROID HOMOLOG 1"/>
    <property type="match status" value="1"/>
</dbReference>
<evidence type="ECO:0000259" key="2">
    <source>
        <dbReference type="Pfam" id="PF00752"/>
    </source>
</evidence>
<dbReference type="AlphaFoldDB" id="A0A815LG96"/>
<dbReference type="InterPro" id="IPR006086">
    <property type="entry name" value="XPG-I_dom"/>
</dbReference>
<comment type="similarity">
    <text evidence="1">Belongs to the asteroid family.</text>
</comment>
<dbReference type="Pfam" id="PF00752">
    <property type="entry name" value="XPG_N"/>
    <property type="match status" value="1"/>
</dbReference>
<evidence type="ECO:0000313" key="4">
    <source>
        <dbReference type="EMBL" id="CAF1407832.1"/>
    </source>
</evidence>
<dbReference type="Gene3D" id="3.40.50.1010">
    <property type="entry name" value="5'-nuclease"/>
    <property type="match status" value="1"/>
</dbReference>
<dbReference type="PANTHER" id="PTHR15665">
    <property type="entry name" value="ASTEROID PROTEIN"/>
    <property type="match status" value="1"/>
</dbReference>